<keyword evidence="2" id="KW-1185">Reference proteome</keyword>
<gene>
    <name evidence="1" type="ORF">HPB49_021197</name>
</gene>
<organism evidence="1 2">
    <name type="scientific">Dermacentor silvarum</name>
    <name type="common">Tick</name>
    <dbReference type="NCBI Taxonomy" id="543639"/>
    <lineage>
        <taxon>Eukaryota</taxon>
        <taxon>Metazoa</taxon>
        <taxon>Ecdysozoa</taxon>
        <taxon>Arthropoda</taxon>
        <taxon>Chelicerata</taxon>
        <taxon>Arachnida</taxon>
        <taxon>Acari</taxon>
        <taxon>Parasitiformes</taxon>
        <taxon>Ixodida</taxon>
        <taxon>Ixodoidea</taxon>
        <taxon>Ixodidae</taxon>
        <taxon>Rhipicephalinae</taxon>
        <taxon>Dermacentor</taxon>
    </lineage>
</organism>
<comment type="caution">
    <text evidence="1">The sequence shown here is derived from an EMBL/GenBank/DDBJ whole genome shotgun (WGS) entry which is preliminary data.</text>
</comment>
<dbReference type="EMBL" id="CM023472">
    <property type="protein sequence ID" value="KAH7960567.1"/>
    <property type="molecule type" value="Genomic_DNA"/>
</dbReference>
<dbReference type="Proteomes" id="UP000821865">
    <property type="component" value="Chromosome 3"/>
</dbReference>
<accession>A0ACB8D7J6</accession>
<name>A0ACB8D7J6_DERSI</name>
<evidence type="ECO:0000313" key="1">
    <source>
        <dbReference type="EMBL" id="KAH7960567.1"/>
    </source>
</evidence>
<protein>
    <submittedName>
        <fullName evidence="1">Uncharacterized protein</fullName>
    </submittedName>
</protein>
<reference evidence="1" key="1">
    <citation type="submission" date="2020-05" db="EMBL/GenBank/DDBJ databases">
        <title>Large-scale comparative analyses of tick genomes elucidate their genetic diversity and vector capacities.</title>
        <authorList>
            <person name="Jia N."/>
            <person name="Wang J."/>
            <person name="Shi W."/>
            <person name="Du L."/>
            <person name="Sun Y."/>
            <person name="Zhan W."/>
            <person name="Jiang J."/>
            <person name="Wang Q."/>
            <person name="Zhang B."/>
            <person name="Ji P."/>
            <person name="Sakyi L.B."/>
            <person name="Cui X."/>
            <person name="Yuan T."/>
            <person name="Jiang B."/>
            <person name="Yang W."/>
            <person name="Lam T.T.-Y."/>
            <person name="Chang Q."/>
            <person name="Ding S."/>
            <person name="Wang X."/>
            <person name="Zhu J."/>
            <person name="Ruan X."/>
            <person name="Zhao L."/>
            <person name="Wei J."/>
            <person name="Que T."/>
            <person name="Du C."/>
            <person name="Cheng J."/>
            <person name="Dai P."/>
            <person name="Han X."/>
            <person name="Huang E."/>
            <person name="Gao Y."/>
            <person name="Liu J."/>
            <person name="Shao H."/>
            <person name="Ye R."/>
            <person name="Li L."/>
            <person name="Wei W."/>
            <person name="Wang X."/>
            <person name="Wang C."/>
            <person name="Yang T."/>
            <person name="Huo Q."/>
            <person name="Li W."/>
            <person name="Guo W."/>
            <person name="Chen H."/>
            <person name="Zhou L."/>
            <person name="Ni X."/>
            <person name="Tian J."/>
            <person name="Zhou Y."/>
            <person name="Sheng Y."/>
            <person name="Liu T."/>
            <person name="Pan Y."/>
            <person name="Xia L."/>
            <person name="Li J."/>
            <person name="Zhao F."/>
            <person name="Cao W."/>
        </authorList>
    </citation>
    <scope>NUCLEOTIDE SEQUENCE</scope>
    <source>
        <strain evidence="1">Dsil-2018</strain>
    </source>
</reference>
<proteinExistence type="predicted"/>
<sequence length="513" mass="55843">MREFGADRQHASWPTSAYLAMDDVSGIVVACLQKYYRVSTISLFGTALFWVGILASQFAPDIAWMTVTFGIIQGCGTGIVSVAVTVILMMYFDRYRGVATGIRYAGYSLSSLLYPPILAQLEEQFTLRQTLLIFAGIGLHLAPLVLALKEPHWLRHTEDRKSVSSETSCRNTEAKDRKTILTEENNERNGAPKNMLSNAASAVDASRKDFGAKEKNVFILPCPILDKHSNAVGVNSEAVKAKRDTQKWSQKNDEIEKPSCTEHYRKKSRALSIADVEDGVRQIAMAGLGGFKRADMFSTVIKSPTGQDVIDVQLPVPADFTNENIAQVDRSKNKGGENRVHDPTFKGEPSETPSFSTLCRKPTFWAVVLGGALIDYTDCAFMATIVDSALDRGATRYQSDMSIACSAPSQLLGRTALPLIADLGFANRTTLACACYFLFAASAALLAVTRTFALYATTSAVACIFMGCMTTMKHVVVAEYFGVEVVPTAWAANGALVLPLLLCNPSVLGKYIV</sequence>
<evidence type="ECO:0000313" key="2">
    <source>
        <dbReference type="Proteomes" id="UP000821865"/>
    </source>
</evidence>